<dbReference type="PANTHER" id="PTHR33498">
    <property type="entry name" value="TRANSPOSASE FOR INSERTION SEQUENCE ELEMENT IS1557"/>
    <property type="match status" value="1"/>
</dbReference>
<feature type="domain" description="Transposase IS204/IS1001/IS1096/IS1165 DDE" evidence="1">
    <location>
        <begin position="12"/>
        <end position="79"/>
    </location>
</feature>
<dbReference type="EMBL" id="CP122539">
    <property type="protein sequence ID" value="WGH77099.1"/>
    <property type="molecule type" value="Genomic_DNA"/>
</dbReference>
<gene>
    <name evidence="2" type="ORF">P8625_12145</name>
</gene>
<dbReference type="InterPro" id="IPR002560">
    <property type="entry name" value="Transposase_DDE"/>
</dbReference>
<dbReference type="Proteomes" id="UP001232001">
    <property type="component" value="Chromosome"/>
</dbReference>
<evidence type="ECO:0000313" key="3">
    <source>
        <dbReference type="Proteomes" id="UP001232001"/>
    </source>
</evidence>
<dbReference type="InterPro" id="IPR047951">
    <property type="entry name" value="Transpos_ISL3"/>
</dbReference>
<keyword evidence="3" id="KW-1185">Reference proteome</keyword>
<evidence type="ECO:0000259" key="1">
    <source>
        <dbReference type="Pfam" id="PF01610"/>
    </source>
</evidence>
<dbReference type="PANTHER" id="PTHR33498:SF1">
    <property type="entry name" value="TRANSPOSASE FOR INSERTION SEQUENCE ELEMENT IS1557"/>
    <property type="match status" value="1"/>
</dbReference>
<name>A0ABY8LAC3_9FLAO</name>
<protein>
    <submittedName>
        <fullName evidence="2">Transposase</fullName>
    </submittedName>
</protein>
<organism evidence="2 3">
    <name type="scientific">Tenacibaculum tangerinum</name>
    <dbReference type="NCBI Taxonomy" id="3038772"/>
    <lineage>
        <taxon>Bacteria</taxon>
        <taxon>Pseudomonadati</taxon>
        <taxon>Bacteroidota</taxon>
        <taxon>Flavobacteriia</taxon>
        <taxon>Flavobacteriales</taxon>
        <taxon>Flavobacteriaceae</taxon>
        <taxon>Tenacibaculum</taxon>
    </lineage>
</organism>
<accession>A0ABY8LAC3</accession>
<proteinExistence type="predicted"/>
<dbReference type="Pfam" id="PF01610">
    <property type="entry name" value="DDE_Tnp_ISL3"/>
    <property type="match status" value="1"/>
</dbReference>
<dbReference type="RefSeq" id="WP_279652954.1">
    <property type="nucleotide sequence ID" value="NZ_CP122539.1"/>
</dbReference>
<evidence type="ECO:0000313" key="2">
    <source>
        <dbReference type="EMBL" id="WGH77099.1"/>
    </source>
</evidence>
<sequence length="90" mass="9963">MGTNTRAKGEAGSIVAIIAGTKTEQVIDKLFKIPSSKRNKVKGITLDMANTIKLIVKKCFPKATQVTDRFHVQKLALDEHMEYVKNLGSF</sequence>
<reference evidence="2 3" key="1">
    <citation type="submission" date="2023-04" db="EMBL/GenBank/DDBJ databases">
        <title>Tenacibaculum tangerinum sp. nov., isolated from sea tidal flat of South Korea.</title>
        <authorList>
            <person name="Lee S.H."/>
            <person name="Kim J.-J."/>
        </authorList>
    </citation>
    <scope>NUCLEOTIDE SEQUENCE [LARGE SCALE GENOMIC DNA]</scope>
    <source>
        <strain evidence="2 3">GRR-S3-23</strain>
    </source>
</reference>